<sequence>MFEGSEYLYPLYRHLYGLGLTREEWLRAREAFRERARRCPRCAFMDVGLAARHARSLRQWMRSPNRYDIPGVDSPEVGWWLESRDLLEPYSEESKSILGEVERARRAVELYFGEPVATRVRVRYEEEMDKPGVLGYWEHRPGWDYGVLAVKRGLGERFKDVVVHELVHAWSLGRYSDVPYGEKAGNPAWNMRVVEGSTETAAKRVLSLLGLKPSAVAYSALVERLSEGGAERGVEAALEFLRAARERRRPRGEYMREAVLLKHTEGPDVYVSKPPERLPGEARDLLSPKPFPAELALDRTLRPFAEALKTLRRQRRRGGRRRRWG</sequence>
<protein>
    <submittedName>
        <fullName evidence="1">Uncharacterized protein</fullName>
    </submittedName>
</protein>
<accession>Q9YDQ0</accession>
<keyword evidence="2" id="KW-1185">Reference proteome</keyword>
<name>Q9YDQ0_AERPE</name>
<evidence type="ECO:0000313" key="2">
    <source>
        <dbReference type="Proteomes" id="UP000002518"/>
    </source>
</evidence>
<dbReference type="STRING" id="272557.APE_0867.1"/>
<organism evidence="1 2">
    <name type="scientific">Aeropyrum pernix (strain ATCC 700893 / DSM 11879 / JCM 9820 / NBRC 100138 / K1)</name>
    <dbReference type="NCBI Taxonomy" id="272557"/>
    <lineage>
        <taxon>Archaea</taxon>
        <taxon>Thermoproteota</taxon>
        <taxon>Thermoprotei</taxon>
        <taxon>Desulfurococcales</taxon>
        <taxon>Desulfurococcaceae</taxon>
        <taxon>Aeropyrum</taxon>
    </lineage>
</organism>
<dbReference type="AlphaFoldDB" id="Q9YDQ0"/>
<reference evidence="1 2" key="1">
    <citation type="journal article" date="1999" name="DNA Res.">
        <title>Complete genome sequence of an aerobic hyper-thermophilic crenarchaeon, Aeropyrum pernix K1.</title>
        <authorList>
            <person name="Kawarabayasi Y."/>
            <person name="Hino Y."/>
            <person name="Horikawa H."/>
            <person name="Yamazaki S."/>
            <person name="Haikawa Y."/>
            <person name="Jin-no K."/>
            <person name="Takahashi M."/>
            <person name="Sekine M."/>
            <person name="Baba S."/>
            <person name="Ankai A."/>
            <person name="Kosugi H."/>
            <person name="Hosoyama A."/>
            <person name="Fukui S."/>
            <person name="Nagai Y."/>
            <person name="Nishijima K."/>
            <person name="Nakazawa H."/>
            <person name="Takamiya M."/>
            <person name="Masuda S."/>
            <person name="Funahashi T."/>
            <person name="Tanaka T."/>
            <person name="Kudoh Y."/>
            <person name="Yamazaki J."/>
            <person name="Kushida N."/>
            <person name="Oguchi A."/>
            <person name="Aoki K."/>
            <person name="Kubota K."/>
            <person name="Nakamura Y."/>
            <person name="Nomura N."/>
            <person name="Sako Y."/>
            <person name="Kikuchi H."/>
        </authorList>
    </citation>
    <scope>NUCLEOTIDE SEQUENCE [LARGE SCALE GENOMIC DNA]</scope>
    <source>
        <strain evidence="2">ATCC 700893 / DSM 11879 / JCM 9820 / NBRC 100138 / K1</strain>
    </source>
</reference>
<dbReference type="GeneID" id="1444961"/>
<dbReference type="EnsemblBacteria" id="BAA79847">
    <property type="protein sequence ID" value="BAA79847"/>
    <property type="gene ID" value="APE_0867.1"/>
</dbReference>
<gene>
    <name evidence="1" type="ordered locus">APE_0867.1</name>
</gene>
<dbReference type="Proteomes" id="UP000002518">
    <property type="component" value="Chromosome"/>
</dbReference>
<evidence type="ECO:0000313" key="1">
    <source>
        <dbReference type="EMBL" id="BAA79847.2"/>
    </source>
</evidence>
<dbReference type="KEGG" id="ape:APE_0867.1"/>
<dbReference type="PIR" id="G72680">
    <property type="entry name" value="G72680"/>
</dbReference>
<dbReference type="EMBL" id="BA000002">
    <property type="protein sequence ID" value="BAA79847.2"/>
    <property type="molecule type" value="Genomic_DNA"/>
</dbReference>
<proteinExistence type="predicted"/>
<dbReference type="RefSeq" id="WP_010866026.1">
    <property type="nucleotide sequence ID" value="NC_000854.2"/>
</dbReference>